<dbReference type="InterPro" id="IPR020999">
    <property type="entry name" value="Chitin_synth_reg_RCR"/>
</dbReference>
<dbReference type="EMBL" id="CP000499">
    <property type="protein sequence ID" value="ABN66992.2"/>
    <property type="molecule type" value="Genomic_DNA"/>
</dbReference>
<dbReference type="PANTHER" id="PTHR28187:SF1">
    <property type="entry name" value="PROTEIN RCR1-RELATED"/>
    <property type="match status" value="1"/>
</dbReference>
<evidence type="ECO:0000256" key="2">
    <source>
        <dbReference type="SAM" id="Phobius"/>
    </source>
</evidence>
<dbReference type="eggNOG" id="ENOG502S2K8">
    <property type="taxonomic scope" value="Eukaryota"/>
</dbReference>
<feature type="transmembrane region" description="Helical" evidence="2">
    <location>
        <begin position="12"/>
        <end position="31"/>
    </location>
</feature>
<keyword evidence="2" id="KW-0812">Transmembrane</keyword>
<dbReference type="InParanoid" id="A3LWM1"/>
<name>A3LWM1_PICST</name>
<feature type="non-terminal residue" evidence="3">
    <location>
        <position position="153"/>
    </location>
</feature>
<gene>
    <name evidence="3" type="ORF">PICST_27661</name>
</gene>
<feature type="region of interest" description="Disordered" evidence="1">
    <location>
        <begin position="101"/>
        <end position="153"/>
    </location>
</feature>
<dbReference type="HOGENOM" id="CLU_078289_1_1_1"/>
<feature type="non-terminal residue" evidence="3">
    <location>
        <position position="1"/>
    </location>
</feature>
<dbReference type="KEGG" id="pic:PICST_27661"/>
<dbReference type="Proteomes" id="UP000002258">
    <property type="component" value="Chromosome 5"/>
</dbReference>
<dbReference type="GeneID" id="4839388"/>
<dbReference type="AlphaFoldDB" id="A3LWM1"/>
<proteinExistence type="predicted"/>
<dbReference type="OrthoDB" id="4088875at2759"/>
<evidence type="ECO:0000313" key="4">
    <source>
        <dbReference type="Proteomes" id="UP000002258"/>
    </source>
</evidence>
<dbReference type="FunCoup" id="A3LWM1">
    <property type="interactions" value="42"/>
</dbReference>
<keyword evidence="4" id="KW-1185">Reference proteome</keyword>
<dbReference type="OMA" id="QYNQPTR"/>
<dbReference type="GO" id="GO:0016192">
    <property type="term" value="P:vesicle-mediated transport"/>
    <property type="evidence" value="ECO:0007669"/>
    <property type="project" value="TreeGrafter"/>
</dbReference>
<accession>A3LWM1</accession>
<evidence type="ECO:0000313" key="3">
    <source>
        <dbReference type="EMBL" id="ABN66992.2"/>
    </source>
</evidence>
<keyword evidence="2" id="KW-0472">Membrane</keyword>
<dbReference type="RefSeq" id="XP_001385021.2">
    <property type="nucleotide sequence ID" value="XM_001384984.1"/>
</dbReference>
<keyword evidence="2" id="KW-1133">Transmembrane helix</keyword>
<sequence>DSTWTIGGARWAFFAIPFVIILVGIFGTLRANKKRFQSGAKPIYGTRWMTPPSYRQSQTQYDQPVNIRDADLPSTYVPAYTAEANEYDMGHYDQAGKFHSNPNARAALMAPPPSAHQRQNSAHGDAIPISSTVPAAALTDEDGDISRPEGPPP</sequence>
<organism evidence="3 4">
    <name type="scientific">Scheffersomyces stipitis (strain ATCC 58785 / CBS 6054 / NBRC 10063 / NRRL Y-11545)</name>
    <name type="common">Yeast</name>
    <name type="synonym">Pichia stipitis</name>
    <dbReference type="NCBI Taxonomy" id="322104"/>
    <lineage>
        <taxon>Eukaryota</taxon>
        <taxon>Fungi</taxon>
        <taxon>Dikarya</taxon>
        <taxon>Ascomycota</taxon>
        <taxon>Saccharomycotina</taxon>
        <taxon>Pichiomycetes</taxon>
        <taxon>Debaryomycetaceae</taxon>
        <taxon>Scheffersomyces</taxon>
    </lineage>
</organism>
<evidence type="ECO:0000256" key="1">
    <source>
        <dbReference type="SAM" id="MobiDB-lite"/>
    </source>
</evidence>
<reference evidence="3 4" key="1">
    <citation type="journal article" date="2007" name="Nat. Biotechnol.">
        <title>Genome sequence of the lignocellulose-bioconverting and xylose-fermenting yeast Pichia stipitis.</title>
        <authorList>
            <person name="Jeffries T.W."/>
            <person name="Grigoriev I.V."/>
            <person name="Grimwood J."/>
            <person name="Laplaza J.M."/>
            <person name="Aerts A."/>
            <person name="Salamov A."/>
            <person name="Schmutz J."/>
            <person name="Lindquist E."/>
            <person name="Dehal P."/>
            <person name="Shapiro H."/>
            <person name="Jin Y.S."/>
            <person name="Passoth V."/>
            <person name="Richardson P.M."/>
        </authorList>
    </citation>
    <scope>NUCLEOTIDE SEQUENCE [LARGE SCALE GENOMIC DNA]</scope>
    <source>
        <strain evidence="4">ATCC 58785 / CBS 6054 / NBRC 10063 / NRRL Y-11545</strain>
    </source>
</reference>
<dbReference type="PANTHER" id="PTHR28187">
    <property type="entry name" value="PROTEIN RCR1-RELATED"/>
    <property type="match status" value="1"/>
</dbReference>
<protein>
    <submittedName>
        <fullName evidence="3">Uncharacterized protein</fullName>
    </submittedName>
</protein>
<dbReference type="Pfam" id="PF12273">
    <property type="entry name" value="RCR"/>
    <property type="match status" value="1"/>
</dbReference>